<accession>A0A9Q3PU07</accession>
<dbReference type="OrthoDB" id="5592268at2759"/>
<name>A0A9Q3PU07_9BASI</name>
<keyword evidence="2" id="KW-1185">Reference proteome</keyword>
<gene>
    <name evidence="1" type="ORF">O181_112930</name>
</gene>
<proteinExistence type="predicted"/>
<evidence type="ECO:0000313" key="2">
    <source>
        <dbReference type="Proteomes" id="UP000765509"/>
    </source>
</evidence>
<comment type="caution">
    <text evidence="1">The sequence shown here is derived from an EMBL/GenBank/DDBJ whole genome shotgun (WGS) entry which is preliminary data.</text>
</comment>
<sequence>MSENRTKDKVATTAWWPQWKAELSEYIKMFEIFQKENRKHGKNSGLLQNLEEPKHPWETIHMDCVTGIVLGGKENFISYLVIGDRYRKSAWCPKCCKEDTAIDPELSLWNNTIAIF</sequence>
<reference evidence="1" key="1">
    <citation type="submission" date="2021-03" db="EMBL/GenBank/DDBJ databases">
        <title>Draft genome sequence of rust myrtle Austropuccinia psidii MF-1, a brazilian biotype.</title>
        <authorList>
            <person name="Quecine M.C."/>
            <person name="Pachon D.M.R."/>
            <person name="Bonatelli M.L."/>
            <person name="Correr F.H."/>
            <person name="Franceschini L.M."/>
            <person name="Leite T.F."/>
            <person name="Margarido G.R.A."/>
            <person name="Almeida C.A."/>
            <person name="Ferrarezi J.A."/>
            <person name="Labate C.A."/>
        </authorList>
    </citation>
    <scope>NUCLEOTIDE SEQUENCE</scope>
    <source>
        <strain evidence="1">MF-1</strain>
    </source>
</reference>
<dbReference type="Proteomes" id="UP000765509">
    <property type="component" value="Unassembled WGS sequence"/>
</dbReference>
<evidence type="ECO:0000313" key="1">
    <source>
        <dbReference type="EMBL" id="MBW0573215.1"/>
    </source>
</evidence>
<organism evidence="1 2">
    <name type="scientific">Austropuccinia psidii MF-1</name>
    <dbReference type="NCBI Taxonomy" id="1389203"/>
    <lineage>
        <taxon>Eukaryota</taxon>
        <taxon>Fungi</taxon>
        <taxon>Dikarya</taxon>
        <taxon>Basidiomycota</taxon>
        <taxon>Pucciniomycotina</taxon>
        <taxon>Pucciniomycetes</taxon>
        <taxon>Pucciniales</taxon>
        <taxon>Sphaerophragmiaceae</taxon>
        <taxon>Austropuccinia</taxon>
    </lineage>
</organism>
<dbReference type="AlphaFoldDB" id="A0A9Q3PU07"/>
<dbReference type="EMBL" id="AVOT02091625">
    <property type="protein sequence ID" value="MBW0573215.1"/>
    <property type="molecule type" value="Genomic_DNA"/>
</dbReference>
<protein>
    <submittedName>
        <fullName evidence="1">Uncharacterized protein</fullName>
    </submittedName>
</protein>